<dbReference type="Gene3D" id="3.10.50.10">
    <property type="match status" value="1"/>
</dbReference>
<dbReference type="PANTHER" id="PTHR46066:SF2">
    <property type="entry name" value="CHITINASE DOMAIN-CONTAINING PROTEIN 1"/>
    <property type="match status" value="1"/>
</dbReference>
<gene>
    <name evidence="2" type="ORF">Plil01_000630700</name>
</gene>
<dbReference type="GO" id="GO:0070492">
    <property type="term" value="F:oligosaccharide binding"/>
    <property type="evidence" value="ECO:0007669"/>
    <property type="project" value="TreeGrafter"/>
</dbReference>
<dbReference type="OrthoDB" id="10254444at2759"/>
<comment type="caution">
    <text evidence="2">The sequence shown here is derived from an EMBL/GenBank/DDBJ whole genome shotgun (WGS) entry which is preliminary data.</text>
</comment>
<dbReference type="InterPro" id="IPR029070">
    <property type="entry name" value="Chitinase_insertion_sf"/>
</dbReference>
<evidence type="ECO:0000313" key="2">
    <source>
        <dbReference type="EMBL" id="GMF17300.1"/>
    </source>
</evidence>
<name>A0A9W6WV01_9STRA</name>
<accession>A0A9W6WV01</accession>
<dbReference type="GO" id="GO:0012505">
    <property type="term" value="C:endomembrane system"/>
    <property type="evidence" value="ECO:0007669"/>
    <property type="project" value="TreeGrafter"/>
</dbReference>
<evidence type="ECO:0000256" key="1">
    <source>
        <dbReference type="ARBA" id="ARBA00009336"/>
    </source>
</evidence>
<evidence type="ECO:0000313" key="3">
    <source>
        <dbReference type="Proteomes" id="UP001165083"/>
    </source>
</evidence>
<protein>
    <submittedName>
        <fullName evidence="2">Unnamed protein product</fullName>
    </submittedName>
</protein>
<reference evidence="2" key="1">
    <citation type="submission" date="2023-04" db="EMBL/GenBank/DDBJ databases">
        <title>Phytophthora lilii NBRC 32176.</title>
        <authorList>
            <person name="Ichikawa N."/>
            <person name="Sato H."/>
            <person name="Tonouchi N."/>
        </authorList>
    </citation>
    <scope>NUCLEOTIDE SEQUENCE</scope>
    <source>
        <strain evidence="2">NBRC 32176</strain>
    </source>
</reference>
<keyword evidence="3" id="KW-1185">Reference proteome</keyword>
<organism evidence="2 3">
    <name type="scientific">Phytophthora lilii</name>
    <dbReference type="NCBI Taxonomy" id="2077276"/>
    <lineage>
        <taxon>Eukaryota</taxon>
        <taxon>Sar</taxon>
        <taxon>Stramenopiles</taxon>
        <taxon>Oomycota</taxon>
        <taxon>Peronosporomycetes</taxon>
        <taxon>Peronosporales</taxon>
        <taxon>Peronosporaceae</taxon>
        <taxon>Phytophthora</taxon>
    </lineage>
</organism>
<dbReference type="AlphaFoldDB" id="A0A9W6WV01"/>
<proteinExistence type="inferred from homology"/>
<dbReference type="PANTHER" id="PTHR46066">
    <property type="entry name" value="CHITINASE DOMAIN-CONTAINING PROTEIN 1 FAMILY MEMBER"/>
    <property type="match status" value="1"/>
</dbReference>
<comment type="similarity">
    <text evidence="1">Belongs to the glycosyl hydrolase 18 family.</text>
</comment>
<dbReference type="InterPro" id="IPR017853">
    <property type="entry name" value="GH"/>
</dbReference>
<dbReference type="EMBL" id="BSXW01000277">
    <property type="protein sequence ID" value="GMF17300.1"/>
    <property type="molecule type" value="Genomic_DNA"/>
</dbReference>
<sequence>MNAYDFSAPGPNAPYPWLKRTLEKMSPMERQKILMGIPFYGYDNVGGCLTYIQSLKDNEVTKIKWDSKAHVRKLCMARKGIQSDVACCAVAFLQECQHTYTSEQTGSHHVVFFPCLQFLQDRLTLYKEHGVGVAIWELGQGMHSLLS</sequence>
<dbReference type="Proteomes" id="UP001165083">
    <property type="component" value="Unassembled WGS sequence"/>
</dbReference>
<dbReference type="SUPFAM" id="SSF51445">
    <property type="entry name" value="(Trans)glycosidases"/>
    <property type="match status" value="1"/>
</dbReference>
<dbReference type="Gene3D" id="3.20.20.80">
    <property type="entry name" value="Glycosidases"/>
    <property type="match status" value="1"/>
</dbReference>